<dbReference type="PROSITE" id="PS50262">
    <property type="entry name" value="G_PROTEIN_RECEP_F1_2"/>
    <property type="match status" value="1"/>
</dbReference>
<comment type="subcellular location">
    <subcellularLocation>
        <location evidence="1">Membrane</location>
        <topology evidence="1">Multi-pass membrane protein</topology>
    </subcellularLocation>
</comment>
<feature type="transmembrane region" description="Helical" evidence="11">
    <location>
        <begin position="279"/>
        <end position="297"/>
    </location>
</feature>
<dbReference type="GeneID" id="106060387"/>
<dbReference type="OrthoDB" id="5987936at2759"/>
<evidence type="ECO:0000256" key="8">
    <source>
        <dbReference type="ARBA" id="ARBA00023224"/>
    </source>
</evidence>
<reference evidence="14" key="1">
    <citation type="submission" date="2025-08" db="UniProtKB">
        <authorList>
            <consortium name="RefSeq"/>
        </authorList>
    </citation>
    <scope>IDENTIFICATION</scope>
</reference>
<evidence type="ECO:0000313" key="13">
    <source>
        <dbReference type="Proteomes" id="UP001165740"/>
    </source>
</evidence>
<evidence type="ECO:0000256" key="9">
    <source>
        <dbReference type="RuleBase" id="RU000688"/>
    </source>
</evidence>
<feature type="transmembrane region" description="Helical" evidence="11">
    <location>
        <begin position="55"/>
        <end position="80"/>
    </location>
</feature>
<dbReference type="GO" id="GO:0004983">
    <property type="term" value="F:neuropeptide Y receptor activity"/>
    <property type="evidence" value="ECO:0007669"/>
    <property type="project" value="InterPro"/>
</dbReference>
<evidence type="ECO:0000256" key="5">
    <source>
        <dbReference type="ARBA" id="ARBA00023040"/>
    </source>
</evidence>
<evidence type="ECO:0000256" key="2">
    <source>
        <dbReference type="ARBA" id="ARBA00010663"/>
    </source>
</evidence>
<feature type="region of interest" description="Disordered" evidence="10">
    <location>
        <begin position="369"/>
        <end position="407"/>
    </location>
</feature>
<feature type="compositionally biased region" description="Basic and acidic residues" evidence="10">
    <location>
        <begin position="378"/>
        <end position="387"/>
    </location>
</feature>
<dbReference type="PANTHER" id="PTHR45695">
    <property type="entry name" value="LEUCOKININ RECEPTOR-RELATED"/>
    <property type="match status" value="1"/>
</dbReference>
<dbReference type="AlphaFoldDB" id="A0A9W3AGK1"/>
<feature type="domain" description="G-protein coupled receptors family 1 profile" evidence="12">
    <location>
        <begin position="71"/>
        <end position="335"/>
    </location>
</feature>
<evidence type="ECO:0000313" key="14">
    <source>
        <dbReference type="RefSeq" id="XP_055886426.1"/>
    </source>
</evidence>
<feature type="transmembrane region" description="Helical" evidence="11">
    <location>
        <begin position="223"/>
        <end position="249"/>
    </location>
</feature>
<feature type="transmembrane region" description="Helical" evidence="11">
    <location>
        <begin position="92"/>
        <end position="112"/>
    </location>
</feature>
<dbReference type="PRINTS" id="PR01012">
    <property type="entry name" value="NRPEPTIDEYR"/>
</dbReference>
<evidence type="ECO:0000256" key="6">
    <source>
        <dbReference type="ARBA" id="ARBA00023136"/>
    </source>
</evidence>
<dbReference type="Gene3D" id="1.20.1070.10">
    <property type="entry name" value="Rhodopsin 7-helix transmembrane proteins"/>
    <property type="match status" value="1"/>
</dbReference>
<dbReference type="PANTHER" id="PTHR45695:SF15">
    <property type="entry name" value="OPSIN RH2"/>
    <property type="match status" value="1"/>
</dbReference>
<evidence type="ECO:0000256" key="7">
    <source>
        <dbReference type="ARBA" id="ARBA00023170"/>
    </source>
</evidence>
<comment type="similarity">
    <text evidence="2 9">Belongs to the G-protein coupled receptor 1 family.</text>
</comment>
<dbReference type="SUPFAM" id="SSF81321">
    <property type="entry name" value="Family A G protein-coupled receptor-like"/>
    <property type="match status" value="1"/>
</dbReference>
<proteinExistence type="inferred from homology"/>
<evidence type="ECO:0000256" key="11">
    <source>
        <dbReference type="SAM" id="Phobius"/>
    </source>
</evidence>
<evidence type="ECO:0000256" key="3">
    <source>
        <dbReference type="ARBA" id="ARBA00022692"/>
    </source>
</evidence>
<dbReference type="Proteomes" id="UP001165740">
    <property type="component" value="Chromosome 5"/>
</dbReference>
<dbReference type="RefSeq" id="XP_055886426.1">
    <property type="nucleotide sequence ID" value="XM_056030451.1"/>
</dbReference>
<evidence type="ECO:0000256" key="10">
    <source>
        <dbReference type="SAM" id="MobiDB-lite"/>
    </source>
</evidence>
<keyword evidence="13" id="KW-1185">Reference proteome</keyword>
<organism evidence="13 14">
    <name type="scientific">Biomphalaria glabrata</name>
    <name type="common">Bloodfluke planorb</name>
    <name type="synonym">Freshwater snail</name>
    <dbReference type="NCBI Taxonomy" id="6526"/>
    <lineage>
        <taxon>Eukaryota</taxon>
        <taxon>Metazoa</taxon>
        <taxon>Spiralia</taxon>
        <taxon>Lophotrochozoa</taxon>
        <taxon>Mollusca</taxon>
        <taxon>Gastropoda</taxon>
        <taxon>Heterobranchia</taxon>
        <taxon>Euthyneura</taxon>
        <taxon>Panpulmonata</taxon>
        <taxon>Hygrophila</taxon>
        <taxon>Lymnaeoidea</taxon>
        <taxon>Planorbidae</taxon>
        <taxon>Biomphalaria</taxon>
    </lineage>
</organism>
<dbReference type="OMA" id="CKIVEYY"/>
<feature type="compositionally biased region" description="Polar residues" evidence="10">
    <location>
        <begin position="398"/>
        <end position="407"/>
    </location>
</feature>
<keyword evidence="5 9" id="KW-0297">G-protein coupled receptor</keyword>
<name>A0A9W3AGK1_BIOGL</name>
<dbReference type="PROSITE" id="PS00237">
    <property type="entry name" value="G_PROTEIN_RECEP_F1_1"/>
    <property type="match status" value="1"/>
</dbReference>
<evidence type="ECO:0000256" key="4">
    <source>
        <dbReference type="ARBA" id="ARBA00022989"/>
    </source>
</evidence>
<keyword evidence="8 9" id="KW-0807">Transducer</keyword>
<dbReference type="InterPro" id="IPR000276">
    <property type="entry name" value="GPCR_Rhodpsn"/>
</dbReference>
<sequence>MSQNLSDAAESLNDSLDASRCKYYHKSDLMVQCYYDDEHLLREIYAFIELTNLEWVITVIYALVFITGVVGNFLVGYAVWRNKYLRTITNFFLTNLAVADFLTIVFCLPPSFAQTILETWFLGNTMCKMVSYLQNVAVIVSVLTLTSISIERWFAICQPLTFQQTKSRVIVCVVIIWAVAHIASIPKLIMMEEIHDIIVPPNLTIFLTSCGPRDDQVAAKYEIFLSITFFAIPIAIMGYNYTAIAICLWSSSTSSRQLTEGDQQAIVSQLMARRRTAKMLVVVVLVFFLCFLPNYVWNIIRHTCNLDSINEFVPPITLISKLLLYANSCTNPVIYNFMSGKFRKEFRTACSCCFRCCCNRQRQSQGQVHEMEPLSAKSSDEDGDSRRTVRRQRSWTRKNTLTTTVTM</sequence>
<evidence type="ECO:0000259" key="12">
    <source>
        <dbReference type="PROSITE" id="PS50262"/>
    </source>
</evidence>
<keyword evidence="4 11" id="KW-1133">Transmembrane helix</keyword>
<feature type="transmembrane region" description="Helical" evidence="11">
    <location>
        <begin position="132"/>
        <end position="155"/>
    </location>
</feature>
<keyword evidence="6 11" id="KW-0472">Membrane</keyword>
<dbReference type="PRINTS" id="PR00237">
    <property type="entry name" value="GPCRRHODOPSN"/>
</dbReference>
<dbReference type="InterPro" id="IPR000611">
    <property type="entry name" value="NPY_rcpt"/>
</dbReference>
<accession>A0A9W3AGK1</accession>
<dbReference type="Pfam" id="PF00001">
    <property type="entry name" value="7tm_1"/>
    <property type="match status" value="1"/>
</dbReference>
<dbReference type="InterPro" id="IPR017452">
    <property type="entry name" value="GPCR_Rhodpsn_7TM"/>
</dbReference>
<gene>
    <name evidence="14" type="primary">LOC106060387</name>
</gene>
<feature type="transmembrane region" description="Helical" evidence="11">
    <location>
        <begin position="167"/>
        <end position="185"/>
    </location>
</feature>
<dbReference type="GO" id="GO:0005886">
    <property type="term" value="C:plasma membrane"/>
    <property type="evidence" value="ECO:0007669"/>
    <property type="project" value="TreeGrafter"/>
</dbReference>
<keyword evidence="3 9" id="KW-0812">Transmembrane</keyword>
<keyword evidence="7 9" id="KW-0675">Receptor</keyword>
<evidence type="ECO:0000256" key="1">
    <source>
        <dbReference type="ARBA" id="ARBA00004141"/>
    </source>
</evidence>
<protein>
    <submittedName>
        <fullName evidence="14">Orexin receptor type 2-like isoform X1</fullName>
    </submittedName>
</protein>